<dbReference type="RefSeq" id="WP_221031488.1">
    <property type="nucleotide sequence ID" value="NZ_CP139781.1"/>
</dbReference>
<gene>
    <name evidence="3" type="ORF">K1X11_014275</name>
</gene>
<feature type="domain" description="Beta-lactamase-related" evidence="2">
    <location>
        <begin position="56"/>
        <end position="289"/>
    </location>
</feature>
<dbReference type="InterPro" id="IPR012338">
    <property type="entry name" value="Beta-lactam/transpept-like"/>
</dbReference>
<evidence type="ECO:0000313" key="4">
    <source>
        <dbReference type="Proteomes" id="UP000738431"/>
    </source>
</evidence>
<dbReference type="PANTHER" id="PTHR46825">
    <property type="entry name" value="D-ALANYL-D-ALANINE-CARBOXYPEPTIDASE/ENDOPEPTIDASE AMPH"/>
    <property type="match status" value="1"/>
</dbReference>
<feature type="transmembrane region" description="Helical" evidence="1">
    <location>
        <begin position="12"/>
        <end position="38"/>
    </location>
</feature>
<dbReference type="InterPro" id="IPR001466">
    <property type="entry name" value="Beta-lactam-related"/>
</dbReference>
<accession>A0ABZ1C2P1</accession>
<dbReference type="SUPFAM" id="SSF56601">
    <property type="entry name" value="beta-lactamase/transpeptidase-like"/>
    <property type="match status" value="1"/>
</dbReference>
<keyword evidence="4" id="KW-1185">Reference proteome</keyword>
<dbReference type="Gene3D" id="3.40.710.10">
    <property type="entry name" value="DD-peptidase/beta-lactamase superfamily"/>
    <property type="match status" value="1"/>
</dbReference>
<sequence>MALSTKKRIARILSLGSLVVGIACAVIYVPWTGLWLWVQPLPDTVAEQVADATDFGMDGIIVYVDRGGQPPAYYAAGVSDRDSQAPLDPHGLFKIASISKLYIAAAATKLVVADQLSLDATLAELLPDLRERIAHADAITVRMLLQHRSGIPDLIWDADFPWHQPYTDNRQTLELVLDEPADFAPDSDWAYSNTNYLLLGEIMDDALGYDHQRYIRERLLAPLGLEHTYGRMDDVDPATIAQGYDTHYEGGVRHLNFTFPGSSMVATAQDVGRFLRALHDGSLLSEEEQSVYRSVYVFEHTGLIPGYYSIARYHADIDTVVIQFVNTTGGESLSVADNLYNRIVRILRRPES</sequence>
<dbReference type="EC" id="3.1.1.103" evidence="3"/>
<keyword evidence="3" id="KW-0378">Hydrolase</keyword>
<protein>
    <submittedName>
        <fullName evidence="3">Serine hydrolase domain-containing protein</fullName>
        <ecNumber evidence="3">3.1.1.103</ecNumber>
    </submittedName>
</protein>
<dbReference type="GO" id="GO:0016787">
    <property type="term" value="F:hydrolase activity"/>
    <property type="evidence" value="ECO:0007669"/>
    <property type="project" value="UniProtKB-KW"/>
</dbReference>
<evidence type="ECO:0000259" key="2">
    <source>
        <dbReference type="Pfam" id="PF00144"/>
    </source>
</evidence>
<dbReference type="PANTHER" id="PTHR46825:SF7">
    <property type="entry name" value="D-ALANYL-D-ALANINE CARBOXYPEPTIDASE"/>
    <property type="match status" value="1"/>
</dbReference>
<evidence type="ECO:0000313" key="3">
    <source>
        <dbReference type="EMBL" id="WRQ85976.1"/>
    </source>
</evidence>
<dbReference type="PROSITE" id="PS51257">
    <property type="entry name" value="PROKAR_LIPOPROTEIN"/>
    <property type="match status" value="1"/>
</dbReference>
<dbReference type="Pfam" id="PF00144">
    <property type="entry name" value="Beta-lactamase"/>
    <property type="match status" value="1"/>
</dbReference>
<organism evidence="3 4">
    <name type="scientific">Actomonas aquatica</name>
    <dbReference type="NCBI Taxonomy" id="2866162"/>
    <lineage>
        <taxon>Bacteria</taxon>
        <taxon>Pseudomonadati</taxon>
        <taxon>Verrucomicrobiota</taxon>
        <taxon>Opitutia</taxon>
        <taxon>Opitutales</taxon>
        <taxon>Opitutaceae</taxon>
        <taxon>Actomonas</taxon>
    </lineage>
</organism>
<keyword evidence="1" id="KW-0812">Transmembrane</keyword>
<dbReference type="Proteomes" id="UP000738431">
    <property type="component" value="Chromosome"/>
</dbReference>
<proteinExistence type="predicted"/>
<dbReference type="EMBL" id="CP139781">
    <property type="protein sequence ID" value="WRQ85976.1"/>
    <property type="molecule type" value="Genomic_DNA"/>
</dbReference>
<keyword evidence="1" id="KW-1133">Transmembrane helix</keyword>
<keyword evidence="1" id="KW-0472">Membrane</keyword>
<name>A0ABZ1C2P1_9BACT</name>
<evidence type="ECO:0000256" key="1">
    <source>
        <dbReference type="SAM" id="Phobius"/>
    </source>
</evidence>
<reference evidence="3 4" key="1">
    <citation type="submission" date="2023-12" db="EMBL/GenBank/DDBJ databases">
        <title>Description of an unclassified Opitutus bacterium of Verrucomicrobiota.</title>
        <authorList>
            <person name="Zhang D.-F."/>
        </authorList>
    </citation>
    <scope>NUCLEOTIDE SEQUENCE [LARGE SCALE GENOMIC DNA]</scope>
    <source>
        <strain evidence="3 4">WL0086</strain>
    </source>
</reference>
<dbReference type="InterPro" id="IPR050491">
    <property type="entry name" value="AmpC-like"/>
</dbReference>